<feature type="signal peptide" evidence="1">
    <location>
        <begin position="1"/>
        <end position="15"/>
    </location>
</feature>
<protein>
    <submittedName>
        <fullName evidence="2">Uncharacterized protein</fullName>
    </submittedName>
</protein>
<sequence>MLLLIVSNAPAFAVASRVRDVFPSPDLTAEQVIETHLQALQAGDNRRIYRFSSPENKRLLGVPHFEDERVWRQPPEYETLPTYRPLVRCARFAILGALPLDAGLSALSRELFRVRCWPTASGRASLGGMSFALAGRPVEFDFLLARQPFTRPACYEDDPMQGGWSAEPPGAGCWMVHHVTRLDDRDFGSEDEDGGDGDGGPGIALKVPATAAIAPYREQPVVSAV</sequence>
<keyword evidence="1" id="KW-0732">Signal</keyword>
<dbReference type="PaxDb" id="2903-EOD08001"/>
<organism evidence="2 3">
    <name type="scientific">Emiliania huxleyi (strain CCMP1516)</name>
    <dbReference type="NCBI Taxonomy" id="280463"/>
    <lineage>
        <taxon>Eukaryota</taxon>
        <taxon>Haptista</taxon>
        <taxon>Haptophyta</taxon>
        <taxon>Prymnesiophyceae</taxon>
        <taxon>Isochrysidales</taxon>
        <taxon>Noelaerhabdaceae</taxon>
        <taxon>Emiliania</taxon>
    </lineage>
</organism>
<proteinExistence type="predicted"/>
<dbReference type="AlphaFoldDB" id="A0A0D3I9R6"/>
<dbReference type="RefSeq" id="XP_005760430.1">
    <property type="nucleotide sequence ID" value="XM_005760373.1"/>
</dbReference>
<evidence type="ECO:0000313" key="3">
    <source>
        <dbReference type="Proteomes" id="UP000013827"/>
    </source>
</evidence>
<feature type="chain" id="PRO_5044290978" evidence="1">
    <location>
        <begin position="16"/>
        <end position="225"/>
    </location>
</feature>
<dbReference type="HOGENOM" id="CLU_1231833_0_0_1"/>
<evidence type="ECO:0000256" key="1">
    <source>
        <dbReference type="SAM" id="SignalP"/>
    </source>
</evidence>
<reference evidence="3" key="1">
    <citation type="journal article" date="2013" name="Nature">
        <title>Pan genome of the phytoplankton Emiliania underpins its global distribution.</title>
        <authorList>
            <person name="Read B.A."/>
            <person name="Kegel J."/>
            <person name="Klute M.J."/>
            <person name="Kuo A."/>
            <person name="Lefebvre S.C."/>
            <person name="Maumus F."/>
            <person name="Mayer C."/>
            <person name="Miller J."/>
            <person name="Monier A."/>
            <person name="Salamov A."/>
            <person name="Young J."/>
            <person name="Aguilar M."/>
            <person name="Claverie J.M."/>
            <person name="Frickenhaus S."/>
            <person name="Gonzalez K."/>
            <person name="Herman E.K."/>
            <person name="Lin Y.C."/>
            <person name="Napier J."/>
            <person name="Ogata H."/>
            <person name="Sarno A.F."/>
            <person name="Shmutz J."/>
            <person name="Schroeder D."/>
            <person name="de Vargas C."/>
            <person name="Verret F."/>
            <person name="von Dassow P."/>
            <person name="Valentin K."/>
            <person name="Van de Peer Y."/>
            <person name="Wheeler G."/>
            <person name="Dacks J.B."/>
            <person name="Delwiche C.F."/>
            <person name="Dyhrman S.T."/>
            <person name="Glockner G."/>
            <person name="John U."/>
            <person name="Richards T."/>
            <person name="Worden A.Z."/>
            <person name="Zhang X."/>
            <person name="Grigoriev I.V."/>
            <person name="Allen A.E."/>
            <person name="Bidle K."/>
            <person name="Borodovsky M."/>
            <person name="Bowler C."/>
            <person name="Brownlee C."/>
            <person name="Cock J.M."/>
            <person name="Elias M."/>
            <person name="Gladyshev V.N."/>
            <person name="Groth M."/>
            <person name="Guda C."/>
            <person name="Hadaegh A."/>
            <person name="Iglesias-Rodriguez M.D."/>
            <person name="Jenkins J."/>
            <person name="Jones B.M."/>
            <person name="Lawson T."/>
            <person name="Leese F."/>
            <person name="Lindquist E."/>
            <person name="Lobanov A."/>
            <person name="Lomsadze A."/>
            <person name="Malik S.B."/>
            <person name="Marsh M.E."/>
            <person name="Mackinder L."/>
            <person name="Mock T."/>
            <person name="Mueller-Roeber B."/>
            <person name="Pagarete A."/>
            <person name="Parker M."/>
            <person name="Probert I."/>
            <person name="Quesneville H."/>
            <person name="Raines C."/>
            <person name="Rensing S.A."/>
            <person name="Riano-Pachon D.M."/>
            <person name="Richier S."/>
            <person name="Rokitta S."/>
            <person name="Shiraiwa Y."/>
            <person name="Soanes D.M."/>
            <person name="van der Giezen M."/>
            <person name="Wahlund T.M."/>
            <person name="Williams B."/>
            <person name="Wilson W."/>
            <person name="Wolfe G."/>
            <person name="Wurch L.L."/>
        </authorList>
    </citation>
    <scope>NUCLEOTIDE SEQUENCE</scope>
</reference>
<dbReference type="Proteomes" id="UP000013827">
    <property type="component" value="Unassembled WGS sequence"/>
</dbReference>
<dbReference type="GeneID" id="17254134"/>
<dbReference type="KEGG" id="ehx:EMIHUDRAFT_218048"/>
<name>A0A0D3I9R6_EMIH1</name>
<reference evidence="2" key="2">
    <citation type="submission" date="2024-10" db="UniProtKB">
        <authorList>
            <consortium name="EnsemblProtists"/>
        </authorList>
    </citation>
    <scope>IDENTIFICATION</scope>
</reference>
<evidence type="ECO:0000313" key="2">
    <source>
        <dbReference type="EnsemblProtists" id="EOD08001"/>
    </source>
</evidence>
<keyword evidence="3" id="KW-1185">Reference proteome</keyword>
<dbReference type="EnsemblProtists" id="EOD08001">
    <property type="protein sequence ID" value="EOD08001"/>
    <property type="gene ID" value="EMIHUDRAFT_218048"/>
</dbReference>
<accession>A0A0D3I9R6</accession>